<evidence type="ECO:0000313" key="2">
    <source>
        <dbReference type="Proteomes" id="UP000004245"/>
    </source>
</evidence>
<protein>
    <recommendedName>
        <fullName evidence="3">Minor tail protein</fullName>
    </recommendedName>
</protein>
<accession>E9T060</accession>
<evidence type="ECO:0008006" key="3">
    <source>
        <dbReference type="Google" id="ProtNLM"/>
    </source>
</evidence>
<dbReference type="AlphaFoldDB" id="E9T060"/>
<evidence type="ECO:0000313" key="1">
    <source>
        <dbReference type="EMBL" id="EGD24643.1"/>
    </source>
</evidence>
<name>E9T060_RHOHA</name>
<dbReference type="OrthoDB" id="4551208at2"/>
<sequence length="356" mass="38020">MPEDPIERLNADIEVYGIPQTPGMPPMTESFLHIRRRQDGAVERAVMGLPAYQGEPGERGPAGMVHQGTRTLAELEGYAMTLGENELNFTYRCAGTTDLWVWTGKTFKVYENAFGARGEAGPAPVMQGGSVTVGGEPVEGDAGVRVTGDLGGPYTVGLDLPELPPGPPGPPGLSGPIYTSVDVDQTTPPADGQIPVHDAASGKLVWRDAMLPTEEYVVGAEAFPTVNKNAADVQHVLVSVVIPARPYLYRPDISGGVDIRRMIGQQIDVAVVMGDPNGGEVIGYGRGDAPDVIGGWWHVRVGSYSPITLNPGMRDGTVPPNTEMTFHMVALRRSGGGSWGTRNNYAQLRIRLQRVV</sequence>
<dbReference type="EMBL" id="ADNW02000008">
    <property type="protein sequence ID" value="EGD24643.1"/>
    <property type="molecule type" value="Genomic_DNA"/>
</dbReference>
<dbReference type="Proteomes" id="UP000004245">
    <property type="component" value="Unassembled WGS sequence"/>
</dbReference>
<keyword evidence="2" id="KW-1185">Reference proteome</keyword>
<gene>
    <name evidence="1" type="ORF">HMPREF0724_11761</name>
</gene>
<comment type="caution">
    <text evidence="1">The sequence shown here is derived from an EMBL/GenBank/DDBJ whole genome shotgun (WGS) entry which is preliminary data.</text>
</comment>
<dbReference type="RefSeq" id="WP_005513000.1">
    <property type="nucleotide sequence ID" value="NZ_CM001149.1"/>
</dbReference>
<organism evidence="1 2">
    <name type="scientific">Prescottella equi ATCC 33707</name>
    <dbReference type="NCBI Taxonomy" id="525370"/>
    <lineage>
        <taxon>Bacteria</taxon>
        <taxon>Bacillati</taxon>
        <taxon>Actinomycetota</taxon>
        <taxon>Actinomycetes</taxon>
        <taxon>Mycobacteriales</taxon>
        <taxon>Nocardiaceae</taxon>
        <taxon>Prescottella</taxon>
    </lineage>
</organism>
<reference evidence="1" key="1">
    <citation type="submission" date="2011-01" db="EMBL/GenBank/DDBJ databases">
        <authorList>
            <person name="Muzny D."/>
            <person name="Qin X."/>
            <person name="Buhay C."/>
            <person name="Dugan-Rocha S."/>
            <person name="Ding Y."/>
            <person name="Chen G."/>
            <person name="Hawes A."/>
            <person name="Holder M."/>
            <person name="Jhangiani S."/>
            <person name="Johnson A."/>
            <person name="Khan Z."/>
            <person name="Li Z."/>
            <person name="Liu W."/>
            <person name="Liu X."/>
            <person name="Perez L."/>
            <person name="Shen H."/>
            <person name="Wang Q."/>
            <person name="Watt J."/>
            <person name="Xi L."/>
            <person name="Xin Y."/>
            <person name="Zhou J."/>
            <person name="Deng J."/>
            <person name="Jiang H."/>
            <person name="Liu Y."/>
            <person name="Qu J."/>
            <person name="Song X.-Z."/>
            <person name="Zhang L."/>
            <person name="Villasana D."/>
            <person name="Johnson A."/>
            <person name="Liu J."/>
            <person name="Liyanage D."/>
            <person name="Lorensuhewa L."/>
            <person name="Robinson T."/>
            <person name="Song A."/>
            <person name="Song B.-B."/>
            <person name="Dinh H."/>
            <person name="Thornton R."/>
            <person name="Coyle M."/>
            <person name="Francisco L."/>
            <person name="Jackson L."/>
            <person name="Javaid M."/>
            <person name="Korchina V."/>
            <person name="Kovar C."/>
            <person name="Mata R."/>
            <person name="Mathew T."/>
            <person name="Ngo R."/>
            <person name="Nguyen L."/>
            <person name="Nguyen N."/>
            <person name="Okwuonu G."/>
            <person name="Ongeri F."/>
            <person name="Pham C."/>
            <person name="Simmons D."/>
            <person name="Wilczek-Boney K."/>
            <person name="Hale W."/>
            <person name="Jakkamsetti A."/>
            <person name="Pham P."/>
            <person name="Ruth R."/>
            <person name="San Lucas F."/>
            <person name="Warren J."/>
            <person name="Zhang J."/>
            <person name="Zhao Z."/>
            <person name="Zhou C."/>
            <person name="Zhu D."/>
            <person name="Lee S."/>
            <person name="Bess C."/>
            <person name="Blankenburg K."/>
            <person name="Forbes L."/>
            <person name="Fu Q."/>
            <person name="Gubbala S."/>
            <person name="Hirani K."/>
            <person name="Jayaseelan J.C."/>
            <person name="Lara F."/>
            <person name="Munidasa M."/>
            <person name="Palculict T."/>
            <person name="Patil S."/>
            <person name="Pu L.-L."/>
            <person name="Saada N."/>
            <person name="Tang L."/>
            <person name="Weissenberger G."/>
            <person name="Zhu Y."/>
            <person name="Hemphill L."/>
            <person name="Shang Y."/>
            <person name="Youmans B."/>
            <person name="Ayvaz T."/>
            <person name="Ross M."/>
            <person name="Santibanez J."/>
            <person name="Aqrawi P."/>
            <person name="Gross S."/>
            <person name="Joshi V."/>
            <person name="Fowler G."/>
            <person name="Nazareth L."/>
            <person name="Reid J."/>
            <person name="Worley K."/>
            <person name="Petrosino J."/>
            <person name="Highlander S."/>
            <person name="Gibbs R."/>
        </authorList>
    </citation>
    <scope>NUCLEOTIDE SEQUENCE [LARGE SCALE GENOMIC DNA]</scope>
    <source>
        <strain evidence="1">ATCC 33707</strain>
    </source>
</reference>
<dbReference type="HOGENOM" id="CLU_778181_0_0_11"/>
<proteinExistence type="predicted"/>